<dbReference type="InParanoid" id="A2GCM6"/>
<gene>
    <name evidence="2" type="ORF">TVAG_579070</name>
</gene>
<keyword evidence="1" id="KW-0812">Transmembrane</keyword>
<organism evidence="2 3">
    <name type="scientific">Trichomonas vaginalis (strain ATCC PRA-98 / G3)</name>
    <dbReference type="NCBI Taxonomy" id="412133"/>
    <lineage>
        <taxon>Eukaryota</taxon>
        <taxon>Metamonada</taxon>
        <taxon>Parabasalia</taxon>
        <taxon>Trichomonadida</taxon>
        <taxon>Trichomonadidae</taxon>
        <taxon>Trichomonas</taxon>
    </lineage>
</organism>
<dbReference type="VEuPathDB" id="TrichDB:TVAGG3_0787300"/>
<keyword evidence="1" id="KW-0472">Membrane</keyword>
<protein>
    <submittedName>
        <fullName evidence="2">Surface antigen BspA-like</fullName>
    </submittedName>
</protein>
<dbReference type="Pfam" id="PF13306">
    <property type="entry name" value="LRR_5"/>
    <property type="match status" value="4"/>
</dbReference>
<dbReference type="OrthoDB" id="2325980at2759"/>
<dbReference type="InterPro" id="IPR032675">
    <property type="entry name" value="LRR_dom_sf"/>
</dbReference>
<name>A2GCM6_TRIV3</name>
<feature type="transmembrane region" description="Helical" evidence="1">
    <location>
        <begin position="948"/>
        <end position="968"/>
    </location>
</feature>
<dbReference type="InterPro" id="IPR053139">
    <property type="entry name" value="Surface_bspA-like"/>
</dbReference>
<evidence type="ECO:0000313" key="3">
    <source>
        <dbReference type="Proteomes" id="UP000001542"/>
    </source>
</evidence>
<dbReference type="KEGG" id="tva:4742729"/>
<dbReference type="STRING" id="5722.A2GCM6"/>
<reference evidence="2" key="1">
    <citation type="submission" date="2006-10" db="EMBL/GenBank/DDBJ databases">
        <authorList>
            <person name="Amadeo P."/>
            <person name="Zhao Q."/>
            <person name="Wortman J."/>
            <person name="Fraser-Liggett C."/>
            <person name="Carlton J."/>
        </authorList>
    </citation>
    <scope>NUCLEOTIDE SEQUENCE</scope>
    <source>
        <strain evidence="2">G3</strain>
    </source>
</reference>
<evidence type="ECO:0000313" key="2">
    <source>
        <dbReference type="EMBL" id="EAX85090.1"/>
    </source>
</evidence>
<dbReference type="AlphaFoldDB" id="A2GCM6"/>
<dbReference type="Gene3D" id="3.80.10.10">
    <property type="entry name" value="Ribonuclease Inhibitor"/>
    <property type="match status" value="7"/>
</dbReference>
<dbReference type="VEuPathDB" id="TrichDB:TVAG_579070"/>
<accession>A2GCM6</accession>
<keyword evidence="3" id="KW-1185">Reference proteome</keyword>
<dbReference type="EMBL" id="DS115072">
    <property type="protein sequence ID" value="EAX85090.1"/>
    <property type="molecule type" value="Genomic_DNA"/>
</dbReference>
<dbReference type="PANTHER" id="PTHR45661:SF3">
    <property type="entry name" value="IG-LIKE DOMAIN-CONTAINING PROTEIN"/>
    <property type="match status" value="1"/>
</dbReference>
<proteinExistence type="predicted"/>
<dbReference type="InterPro" id="IPR026906">
    <property type="entry name" value="LRR_5"/>
</dbReference>
<evidence type="ECO:0000256" key="1">
    <source>
        <dbReference type="SAM" id="Phobius"/>
    </source>
</evidence>
<reference evidence="2" key="2">
    <citation type="journal article" date="2007" name="Science">
        <title>Draft genome sequence of the sexually transmitted pathogen Trichomonas vaginalis.</title>
        <authorList>
            <person name="Carlton J.M."/>
            <person name="Hirt R.P."/>
            <person name="Silva J.C."/>
            <person name="Delcher A.L."/>
            <person name="Schatz M."/>
            <person name="Zhao Q."/>
            <person name="Wortman J.R."/>
            <person name="Bidwell S.L."/>
            <person name="Alsmark U.C.M."/>
            <person name="Besteiro S."/>
            <person name="Sicheritz-Ponten T."/>
            <person name="Noel C.J."/>
            <person name="Dacks J.B."/>
            <person name="Foster P.G."/>
            <person name="Simillion C."/>
            <person name="Van de Peer Y."/>
            <person name="Miranda-Saavedra D."/>
            <person name="Barton G.J."/>
            <person name="Westrop G.D."/>
            <person name="Mueller S."/>
            <person name="Dessi D."/>
            <person name="Fiori P.L."/>
            <person name="Ren Q."/>
            <person name="Paulsen I."/>
            <person name="Zhang H."/>
            <person name="Bastida-Corcuera F.D."/>
            <person name="Simoes-Barbosa A."/>
            <person name="Brown M.T."/>
            <person name="Hayes R.D."/>
            <person name="Mukherjee M."/>
            <person name="Okumura C.Y."/>
            <person name="Schneider R."/>
            <person name="Smith A.J."/>
            <person name="Vanacova S."/>
            <person name="Villalvazo M."/>
            <person name="Haas B.J."/>
            <person name="Pertea M."/>
            <person name="Feldblyum T.V."/>
            <person name="Utterback T.R."/>
            <person name="Shu C.L."/>
            <person name="Osoegawa K."/>
            <person name="de Jong P.J."/>
            <person name="Hrdy I."/>
            <person name="Horvathova L."/>
            <person name="Zubacova Z."/>
            <person name="Dolezal P."/>
            <person name="Malik S.B."/>
            <person name="Logsdon J.M. Jr."/>
            <person name="Henze K."/>
            <person name="Gupta A."/>
            <person name="Wang C.C."/>
            <person name="Dunne R.L."/>
            <person name="Upcroft J.A."/>
            <person name="Upcroft P."/>
            <person name="White O."/>
            <person name="Salzberg S.L."/>
            <person name="Tang P."/>
            <person name="Chiu C.-H."/>
            <person name="Lee Y.-S."/>
            <person name="Embley T.M."/>
            <person name="Coombs G.H."/>
            <person name="Mottram J.C."/>
            <person name="Tachezy J."/>
            <person name="Fraser-Liggett C.M."/>
            <person name="Johnson P.J."/>
        </authorList>
    </citation>
    <scope>NUCLEOTIDE SEQUENCE [LARGE SCALE GENOMIC DNA]</scope>
    <source>
        <strain evidence="2">G3</strain>
    </source>
</reference>
<dbReference type="RefSeq" id="XP_001298020.1">
    <property type="nucleotide sequence ID" value="XM_001298019.1"/>
</dbReference>
<sequence>MLLSLFLTDVICNPEEVNHNAGRDIIINNLHFNVEIISDSDEVTIKKLLNSPTKKYKTEDFRVDMPEEVEIEFKKYKITKIDRECFKSSSVETIKLPKTVLFIGDSCFFNCQKLEYVNIADTQIQSIEQYTFCNCRALSDIILPISLNFFRKYSFLNCSSLQMIKSDSTFTVEDGAFQNCEILSSFPIFNLVGPLGKYSLSNTGITSANLPNTVTSISEGCFMNCSRLKKVSFQIYFSVIPKSFVENDKKLQEFIMFGFPNQIEERAFANSGILNFTFENIQKIGPCAFYNCTDIKKVDLKQSKVTFIPKYSFSNCKSLETVVLNDITTSIGKWAFAFSQISSIIFTNKISKIRKFAFYSSSIQTIEFNSSQSVSISKFAFSCCNSLISCDFSDSVSKIGLGAFENSTLISVVLRKSVNSLKKNVFYQNRNLISADLSKTQLETLPQCTFYKCFSLMELKLPKTMKNFEDLSLAYTELRNITFHKNIKTFGKQIFSNCRQLNEINLSSTQLKEIGESTFEYSSVTTVIIPKTMTTISKMAFYYSSIQNLKLSPNIKQICYLAFGFCEKLNYINLNDTSVVNITKKSFFGSGLNEIILPDCCKRIEGSAFKRSKLVTVKLSKNIDHIGTKSFMACLSLVSINLEVTQCKYIARKAFKNTISLVNLSLPEEFEILNVESFFRTGVQYIKFNESLSEIGTQCFACSKLREIDLSETKIHKIPDGLFFLATDLYLVKLPYKLTETGTYSFFMNPIQKIVFPPGVQKFASNTIMWCPYLKEIEMSRIHNAYLSKFIFSHLHSLSLIVMPTTYINTDRQFINDCPAITEIVYNSSVYMNWPRCFPIKAIAYVNRNYKGETFMGATPKRIIRNVSSLHSVPMKIEINFTHNSRQFNTWRISNNIKQIQVDGIYTNLSEIVRNLLNSSFDEPPPYIDTDSLVENITALTFHDCVDFNLREILIALCLVIYGIIVLVDRKCIRRRPTYYVKPGIVW</sequence>
<keyword evidence="1" id="KW-1133">Transmembrane helix</keyword>
<dbReference type="SUPFAM" id="SSF52058">
    <property type="entry name" value="L domain-like"/>
    <property type="match status" value="3"/>
</dbReference>
<dbReference type="PANTHER" id="PTHR45661">
    <property type="entry name" value="SURFACE ANTIGEN"/>
    <property type="match status" value="1"/>
</dbReference>
<dbReference type="Proteomes" id="UP000001542">
    <property type="component" value="Unassembled WGS sequence"/>
</dbReference>